<keyword evidence="3" id="KW-1185">Reference proteome</keyword>
<dbReference type="KEGG" id="nnu:104601724"/>
<dbReference type="eggNOG" id="ENOG502QQPS">
    <property type="taxonomic scope" value="Eukaryota"/>
</dbReference>
<dbReference type="Gene3D" id="3.40.50.1010">
    <property type="entry name" value="5'-nuclease"/>
    <property type="match status" value="1"/>
</dbReference>
<evidence type="ECO:0000256" key="1">
    <source>
        <dbReference type="PROSITE-ProRule" id="PRU00042"/>
    </source>
</evidence>
<evidence type="ECO:0000313" key="5">
    <source>
        <dbReference type="RefSeq" id="XP_010263462.1"/>
    </source>
</evidence>
<dbReference type="GO" id="GO:0008270">
    <property type="term" value="F:zinc ion binding"/>
    <property type="evidence" value="ECO:0007669"/>
    <property type="project" value="UniProtKB-KW"/>
</dbReference>
<evidence type="ECO:0000313" key="10">
    <source>
        <dbReference type="RefSeq" id="XP_019054066.1"/>
    </source>
</evidence>
<evidence type="ECO:0000313" key="4">
    <source>
        <dbReference type="RefSeq" id="XP_010263460.1"/>
    </source>
</evidence>
<dbReference type="PANTHER" id="PTHR35744:SF2">
    <property type="entry name" value="OS06G0166200 PROTEIN"/>
    <property type="match status" value="1"/>
</dbReference>
<name>A0A1U8AM36_NELNU</name>
<dbReference type="AlphaFoldDB" id="A0A1U8AM36"/>
<dbReference type="OrthoDB" id="3518456at2759"/>
<dbReference type="RefSeq" id="XP_019054065.1">
    <property type="nucleotide sequence ID" value="XM_019198520.1"/>
</dbReference>
<dbReference type="RefSeq" id="XP_019054068.1">
    <property type="nucleotide sequence ID" value="XM_019198523.1"/>
</dbReference>
<evidence type="ECO:0000313" key="11">
    <source>
        <dbReference type="RefSeq" id="XP_019054067.1"/>
    </source>
</evidence>
<protein>
    <submittedName>
        <fullName evidence="4 5">Uncharacterized protein LOC104601724</fullName>
    </submittedName>
</protein>
<evidence type="ECO:0000313" key="6">
    <source>
        <dbReference type="RefSeq" id="XP_010263465.1"/>
    </source>
</evidence>
<sequence>MTMRVSPLRNPTDILPLKAYPPILLKIELTNTSTATFPLITPKFKLNITSGPLVFRNAAAPSKSKRCQWRFEASTADQAAWVLTTEVDMVRDRQGVWTAKQKKVVVLWDLDNKPPRGPPYQAAIALREIAQRFGEVVDISAYANRHAFIHLPQWVIEERREHRRTDTLERKGLSTPAEPYVCGVCGRKCRTNLDLKKHFKQLHERERQKKLNRMRSLKGKKRQRYKERFISGNHKYEDAARSLLTPKVGYGLASELRRAGVFVKTVEDKPQAADWALKRQMQHSMTRGIDWLFLVSDDSDFSEMLRRAKDSNLRTVVIGDWDRALGRHADLWVPWIEVENGEVSEEDLLPRSVRKREEYSEGGEGLFSLTNSDEDSDYDSDLDPVLEELVITDSQFSGLGISAFSEGEENYD</sequence>
<dbReference type="Proteomes" id="UP000189703">
    <property type="component" value="Unplaced"/>
</dbReference>
<evidence type="ECO:0000313" key="7">
    <source>
        <dbReference type="RefSeq" id="XP_010263466.1"/>
    </source>
</evidence>
<proteinExistence type="predicted"/>
<accession>A0A1U8AM36</accession>
<keyword evidence="1" id="KW-0862">Zinc</keyword>
<keyword evidence="1" id="KW-0863">Zinc-finger</keyword>
<dbReference type="RefSeq" id="XP_010263466.1">
    <property type="nucleotide sequence ID" value="XM_010265164.2"/>
</dbReference>
<dbReference type="OMA" id="SEPYICG"/>
<evidence type="ECO:0000313" key="12">
    <source>
        <dbReference type="RefSeq" id="XP_019054068.1"/>
    </source>
</evidence>
<dbReference type="PANTHER" id="PTHR35744">
    <property type="entry name" value="C2H2-TYPE DOMAIN-CONTAINING PROTEIN"/>
    <property type="match status" value="1"/>
</dbReference>
<dbReference type="RefSeq" id="XP_010263460.1">
    <property type="nucleotide sequence ID" value="XM_010265158.2"/>
</dbReference>
<keyword evidence="1" id="KW-0479">Metal-binding</keyword>
<reference evidence="4 5" key="1">
    <citation type="submission" date="2025-04" db="UniProtKB">
        <authorList>
            <consortium name="RefSeq"/>
        </authorList>
    </citation>
    <scope>IDENTIFICATION</scope>
</reference>
<dbReference type="GeneID" id="104601724"/>
<gene>
    <name evidence="4 5 6 7 8 9 10 11 12" type="primary">LOC104601724</name>
</gene>
<evidence type="ECO:0000313" key="8">
    <source>
        <dbReference type="RefSeq" id="XP_019054064.1"/>
    </source>
</evidence>
<dbReference type="InterPro" id="IPR013087">
    <property type="entry name" value="Znf_C2H2_type"/>
</dbReference>
<dbReference type="RefSeq" id="XP_010263462.1">
    <property type="nucleotide sequence ID" value="XM_010265160.2"/>
</dbReference>
<dbReference type="RefSeq" id="XP_019054067.1">
    <property type="nucleotide sequence ID" value="XM_019198522.1"/>
</dbReference>
<dbReference type="RefSeq" id="XP_019054066.1">
    <property type="nucleotide sequence ID" value="XM_019198521.1"/>
</dbReference>
<dbReference type="PROSITE" id="PS00028">
    <property type="entry name" value="ZINC_FINGER_C2H2_1"/>
    <property type="match status" value="1"/>
</dbReference>
<dbReference type="RefSeq" id="XP_010263465.1">
    <property type="nucleotide sequence ID" value="XM_010265163.2"/>
</dbReference>
<feature type="domain" description="C2H2-type" evidence="2">
    <location>
        <begin position="180"/>
        <end position="208"/>
    </location>
</feature>
<evidence type="ECO:0000313" key="3">
    <source>
        <dbReference type="Proteomes" id="UP000189703"/>
    </source>
</evidence>
<organism evidence="3 5">
    <name type="scientific">Nelumbo nucifera</name>
    <name type="common">Sacred lotus</name>
    <dbReference type="NCBI Taxonomy" id="4432"/>
    <lineage>
        <taxon>Eukaryota</taxon>
        <taxon>Viridiplantae</taxon>
        <taxon>Streptophyta</taxon>
        <taxon>Embryophyta</taxon>
        <taxon>Tracheophyta</taxon>
        <taxon>Spermatophyta</taxon>
        <taxon>Magnoliopsida</taxon>
        <taxon>Proteales</taxon>
        <taxon>Nelumbonaceae</taxon>
        <taxon>Nelumbo</taxon>
    </lineage>
</organism>
<evidence type="ECO:0000259" key="2">
    <source>
        <dbReference type="PROSITE" id="PS50157"/>
    </source>
</evidence>
<dbReference type="CDD" id="cd18725">
    <property type="entry name" value="PIN_LabA-like"/>
    <property type="match status" value="1"/>
</dbReference>
<dbReference type="RefSeq" id="XP_019054064.1">
    <property type="nucleotide sequence ID" value="XM_019198519.1"/>
</dbReference>
<evidence type="ECO:0000313" key="9">
    <source>
        <dbReference type="RefSeq" id="XP_019054065.1"/>
    </source>
</evidence>
<dbReference type="PROSITE" id="PS50157">
    <property type="entry name" value="ZINC_FINGER_C2H2_2"/>
    <property type="match status" value="1"/>
</dbReference>